<dbReference type="Pfam" id="PF05698">
    <property type="entry name" value="Trigger_C"/>
    <property type="match status" value="1"/>
</dbReference>
<comment type="caution">
    <text evidence="17">The sequence shown here is derived from an EMBL/GenBank/DDBJ whole genome shotgun (WGS) entry which is preliminary data.</text>
</comment>
<dbReference type="Pfam" id="PF00254">
    <property type="entry name" value="FKBP_C"/>
    <property type="match status" value="1"/>
</dbReference>
<dbReference type="SUPFAM" id="SSF109998">
    <property type="entry name" value="Triger factor/SurA peptide-binding domain-like"/>
    <property type="match status" value="1"/>
</dbReference>
<sequence length="445" mass="48794">MAANWEKKGDTDGVLTFEIAQDKIKEGLDKAFNRVKKNLNIPGFRKGHVSRTVFDRMYGEAALYEDALNIVLPDAYDAAIAEAGINAVDQPKIDIDSMDEGKPWVIKATVTVAPEVTLGDYKGITVDKQDRTISDADVDAELTKKQESQAELVLKEDGAAEKGDTLTIDYVGTVDGKEFDGGSAKNYALELGSNSFIPGFEDQLIGAKAGDEVTVKVTFPEDYQAKDLAGKDAEFKTTVHEIKSKELPALDDDFAKDLDDEDVETLEELKLKIKSDLQAKKDEEADDAIQEQAIAKVVDNATIPAIPQAMIDTEVDNQMNQYLGSMQQQGIDPKMYYQLTGTSEADLKKQFASNAESRVKTNLVLEAVVKAEKIEPTEDQVKGEIKRLAGEYNMEEKAVRRALTDDMLKHDIGVQDAITVITDSVKESAPKAADKADADKEDADK</sequence>
<evidence type="ECO:0000256" key="12">
    <source>
        <dbReference type="HAMAP-Rule" id="MF_00303"/>
    </source>
</evidence>
<dbReference type="InterPro" id="IPR036611">
    <property type="entry name" value="Trigger_fac_ribosome-bd_sf"/>
</dbReference>
<dbReference type="InterPro" id="IPR046357">
    <property type="entry name" value="PPIase_dom_sf"/>
</dbReference>
<dbReference type="Gene3D" id="3.30.70.1050">
    <property type="entry name" value="Trigger factor ribosome-binding domain"/>
    <property type="match status" value="1"/>
</dbReference>
<evidence type="ECO:0000256" key="6">
    <source>
        <dbReference type="ARBA" id="ARBA00023110"/>
    </source>
</evidence>
<dbReference type="InterPro" id="IPR008880">
    <property type="entry name" value="Trigger_fac_C"/>
</dbReference>
<evidence type="ECO:0000256" key="11">
    <source>
        <dbReference type="ARBA" id="ARBA00029986"/>
    </source>
</evidence>
<evidence type="ECO:0000256" key="4">
    <source>
        <dbReference type="ARBA" id="ARBA00016902"/>
    </source>
</evidence>
<dbReference type="RefSeq" id="WP_204118756.1">
    <property type="nucleotide sequence ID" value="NZ_BOLV01000007.1"/>
</dbReference>
<dbReference type="InterPro" id="IPR001179">
    <property type="entry name" value="PPIase_FKBP_dom"/>
</dbReference>
<evidence type="ECO:0000256" key="9">
    <source>
        <dbReference type="ARBA" id="ARBA00023306"/>
    </source>
</evidence>
<evidence type="ECO:0000256" key="14">
    <source>
        <dbReference type="RuleBase" id="RU003914"/>
    </source>
</evidence>
<keyword evidence="8 12" id="KW-0413">Isomerase</keyword>
<gene>
    <name evidence="12 17" type="primary">tig</name>
    <name evidence="17" type="ORF">ACFQ41_05370</name>
</gene>
<evidence type="ECO:0000256" key="2">
    <source>
        <dbReference type="ARBA" id="ARBA00005464"/>
    </source>
</evidence>
<dbReference type="InterPro" id="IPR005215">
    <property type="entry name" value="Trig_fac"/>
</dbReference>
<feature type="domain" description="PPIase FKBP-type" evidence="16">
    <location>
        <begin position="163"/>
        <end position="248"/>
    </location>
</feature>
<dbReference type="EC" id="5.2.1.8" evidence="3 12"/>
<evidence type="ECO:0000259" key="16">
    <source>
        <dbReference type="PROSITE" id="PS50059"/>
    </source>
</evidence>
<dbReference type="HAMAP" id="MF_00303">
    <property type="entry name" value="Trigger_factor_Tig"/>
    <property type="match status" value="1"/>
</dbReference>
<dbReference type="PANTHER" id="PTHR30560">
    <property type="entry name" value="TRIGGER FACTOR CHAPERONE AND PEPTIDYL-PROLYL CIS/TRANS ISOMERASE"/>
    <property type="match status" value="1"/>
</dbReference>
<comment type="subcellular location">
    <subcellularLocation>
        <location evidence="12">Cytoplasm</location>
    </subcellularLocation>
    <text evidence="12">About half TF is bound to the ribosome near the polypeptide exit tunnel while the other half is free in the cytoplasm.</text>
</comment>
<protein>
    <recommendedName>
        <fullName evidence="4 12">Trigger factor</fullName>
        <shortName evidence="12">TF</shortName>
        <ecNumber evidence="3 12">5.2.1.8</ecNumber>
    </recommendedName>
    <alternativeName>
        <fullName evidence="11 12">PPIase</fullName>
    </alternativeName>
</protein>
<comment type="catalytic activity">
    <reaction evidence="1 12 13">
        <text>[protein]-peptidylproline (omega=180) = [protein]-peptidylproline (omega=0)</text>
        <dbReference type="Rhea" id="RHEA:16237"/>
        <dbReference type="Rhea" id="RHEA-COMP:10747"/>
        <dbReference type="Rhea" id="RHEA-COMP:10748"/>
        <dbReference type="ChEBI" id="CHEBI:83833"/>
        <dbReference type="ChEBI" id="CHEBI:83834"/>
        <dbReference type="EC" id="5.2.1.8"/>
    </reaction>
</comment>
<evidence type="ECO:0000256" key="13">
    <source>
        <dbReference type="PROSITE-ProRule" id="PRU00277"/>
    </source>
</evidence>
<organism evidence="17 18">
    <name type="scientific">Lacticaseibacillus suilingensis</name>
    <dbReference type="NCBI Taxonomy" id="2799577"/>
    <lineage>
        <taxon>Bacteria</taxon>
        <taxon>Bacillati</taxon>
        <taxon>Bacillota</taxon>
        <taxon>Bacilli</taxon>
        <taxon>Lactobacillales</taxon>
        <taxon>Lactobacillaceae</taxon>
        <taxon>Lacticaseibacillus</taxon>
    </lineage>
</organism>
<feature type="region of interest" description="Disordered" evidence="15">
    <location>
        <begin position="425"/>
        <end position="445"/>
    </location>
</feature>
<dbReference type="Proteomes" id="UP001597199">
    <property type="component" value="Unassembled WGS sequence"/>
</dbReference>
<reference evidence="18" key="1">
    <citation type="journal article" date="2019" name="Int. J. Syst. Evol. Microbiol.">
        <title>The Global Catalogue of Microorganisms (GCM) 10K type strain sequencing project: providing services to taxonomists for standard genome sequencing and annotation.</title>
        <authorList>
            <consortium name="The Broad Institute Genomics Platform"/>
            <consortium name="The Broad Institute Genome Sequencing Center for Infectious Disease"/>
            <person name="Wu L."/>
            <person name="Ma J."/>
        </authorList>
    </citation>
    <scope>NUCLEOTIDE SEQUENCE [LARGE SCALE GENOMIC DNA]</scope>
    <source>
        <strain evidence="18">CCM 9110</strain>
    </source>
</reference>
<dbReference type="PIRSF" id="PIRSF003095">
    <property type="entry name" value="Trigger_factor"/>
    <property type="match status" value="1"/>
</dbReference>
<dbReference type="EMBL" id="JBHTOA010000023">
    <property type="protein sequence ID" value="MFD1398731.1"/>
    <property type="molecule type" value="Genomic_DNA"/>
</dbReference>
<keyword evidence="6 12" id="KW-0697">Rotamase</keyword>
<proteinExistence type="inferred from homology"/>
<comment type="function">
    <text evidence="10 12">Involved in protein export. Acts as a chaperone by maintaining the newly synthesized protein in an open conformation. Functions as a peptidyl-prolyl cis-trans isomerase.</text>
</comment>
<evidence type="ECO:0000256" key="8">
    <source>
        <dbReference type="ARBA" id="ARBA00023235"/>
    </source>
</evidence>
<evidence type="ECO:0000256" key="7">
    <source>
        <dbReference type="ARBA" id="ARBA00023186"/>
    </source>
</evidence>
<keyword evidence="18" id="KW-1185">Reference proteome</keyword>
<evidence type="ECO:0000256" key="1">
    <source>
        <dbReference type="ARBA" id="ARBA00000971"/>
    </source>
</evidence>
<dbReference type="InterPro" id="IPR037041">
    <property type="entry name" value="Trigger_fac_C_sf"/>
</dbReference>
<dbReference type="Gene3D" id="3.10.50.40">
    <property type="match status" value="1"/>
</dbReference>
<dbReference type="PANTHER" id="PTHR30560:SF3">
    <property type="entry name" value="TRIGGER FACTOR-LIKE PROTEIN TIG, CHLOROPLASTIC"/>
    <property type="match status" value="1"/>
</dbReference>
<keyword evidence="12" id="KW-0963">Cytoplasm</keyword>
<dbReference type="Pfam" id="PF05697">
    <property type="entry name" value="Trigger_N"/>
    <property type="match status" value="1"/>
</dbReference>
<keyword evidence="7 12" id="KW-0143">Chaperone</keyword>
<evidence type="ECO:0000256" key="15">
    <source>
        <dbReference type="SAM" id="MobiDB-lite"/>
    </source>
</evidence>
<keyword evidence="5 12" id="KW-0132">Cell division</keyword>
<dbReference type="SUPFAM" id="SSF102735">
    <property type="entry name" value="Trigger factor ribosome-binding domain"/>
    <property type="match status" value="1"/>
</dbReference>
<evidence type="ECO:0000313" key="18">
    <source>
        <dbReference type="Proteomes" id="UP001597199"/>
    </source>
</evidence>
<evidence type="ECO:0000313" key="17">
    <source>
        <dbReference type="EMBL" id="MFD1398731.1"/>
    </source>
</evidence>
<dbReference type="SUPFAM" id="SSF54534">
    <property type="entry name" value="FKBP-like"/>
    <property type="match status" value="1"/>
</dbReference>
<dbReference type="PROSITE" id="PS50059">
    <property type="entry name" value="FKBP_PPIASE"/>
    <property type="match status" value="1"/>
</dbReference>
<comment type="domain">
    <text evidence="12">Consists of 3 domains; the N-terminus binds the ribosome, the middle domain has PPIase activity, while the C-terminus has intrinsic chaperone activity on its own.</text>
</comment>
<evidence type="ECO:0000256" key="5">
    <source>
        <dbReference type="ARBA" id="ARBA00022618"/>
    </source>
</evidence>
<name>A0ABW4BFJ1_9LACO</name>
<dbReference type="InterPro" id="IPR027304">
    <property type="entry name" value="Trigger_fact/SurA_dom_sf"/>
</dbReference>
<dbReference type="GO" id="GO:0003755">
    <property type="term" value="F:peptidyl-prolyl cis-trans isomerase activity"/>
    <property type="evidence" value="ECO:0007669"/>
    <property type="project" value="UniProtKB-EC"/>
</dbReference>
<dbReference type="Gene3D" id="1.10.3120.10">
    <property type="entry name" value="Trigger factor, C-terminal domain"/>
    <property type="match status" value="1"/>
</dbReference>
<keyword evidence="9 12" id="KW-0131">Cell cycle</keyword>
<comment type="similarity">
    <text evidence="2 12 14">Belongs to the FKBP-type PPIase family. Tig subfamily.</text>
</comment>
<evidence type="ECO:0000256" key="10">
    <source>
        <dbReference type="ARBA" id="ARBA00024849"/>
    </source>
</evidence>
<dbReference type="NCBIfam" id="TIGR00115">
    <property type="entry name" value="tig"/>
    <property type="match status" value="1"/>
</dbReference>
<accession>A0ABW4BFJ1</accession>
<dbReference type="InterPro" id="IPR008881">
    <property type="entry name" value="Trigger_fac_ribosome-bd_bac"/>
</dbReference>
<evidence type="ECO:0000256" key="3">
    <source>
        <dbReference type="ARBA" id="ARBA00013194"/>
    </source>
</evidence>